<dbReference type="VEuPathDB" id="TriTrypDB:TcG_07904"/>
<evidence type="ECO:0000313" key="3">
    <source>
        <dbReference type="Proteomes" id="UP000246121"/>
    </source>
</evidence>
<dbReference type="VEuPathDB" id="TriTrypDB:TCSYLVIO_000388"/>
<gene>
    <name evidence="2" type="ORF">C4B63_9g323</name>
</gene>
<dbReference type="VEuPathDB" id="TriTrypDB:TcCLB.511111.20"/>
<dbReference type="Proteomes" id="UP000246121">
    <property type="component" value="Unassembled WGS sequence"/>
</dbReference>
<feature type="coiled-coil region" evidence="1">
    <location>
        <begin position="57"/>
        <end position="124"/>
    </location>
</feature>
<accession>A0A2V2VW31</accession>
<dbReference type="VEuPathDB" id="TriTrypDB:TcYC6_0077270"/>
<organism evidence="2 3">
    <name type="scientific">Trypanosoma cruzi</name>
    <dbReference type="NCBI Taxonomy" id="5693"/>
    <lineage>
        <taxon>Eukaryota</taxon>
        <taxon>Discoba</taxon>
        <taxon>Euglenozoa</taxon>
        <taxon>Kinetoplastea</taxon>
        <taxon>Metakinetoplastina</taxon>
        <taxon>Trypanosomatida</taxon>
        <taxon>Trypanosomatidae</taxon>
        <taxon>Trypanosoma</taxon>
        <taxon>Schizotrypanum</taxon>
    </lineage>
</organism>
<reference evidence="2 3" key="1">
    <citation type="journal article" date="2018" name="Microb. Genom.">
        <title>Expanding an expanded genome: long-read sequencing of Trypanosoma cruzi.</title>
        <authorList>
            <person name="Berna L."/>
            <person name="Rodriguez M."/>
            <person name="Chiribao M.L."/>
            <person name="Parodi-Talice A."/>
            <person name="Pita S."/>
            <person name="Rijo G."/>
            <person name="Alvarez-Valin F."/>
            <person name="Robello C."/>
        </authorList>
    </citation>
    <scope>NUCLEOTIDE SEQUENCE [LARGE SCALE GENOMIC DNA]</scope>
    <source>
        <strain evidence="2 3">Dm28c</strain>
    </source>
</reference>
<dbReference type="VEuPathDB" id="TriTrypDB:TCDM_07186"/>
<dbReference type="VEuPathDB" id="TriTrypDB:ECC02_007009"/>
<dbReference type="VEuPathDB" id="TriTrypDB:TcBrA4_0101320"/>
<dbReference type="AlphaFoldDB" id="A0A2V2VW31"/>
<dbReference type="VEuPathDB" id="TriTrypDB:TcCLB.507717.20"/>
<dbReference type="VEuPathDB" id="TriTrypDB:C3747_111g175"/>
<proteinExistence type="predicted"/>
<name>A0A2V2VW31_TRYCR</name>
<dbReference type="VEuPathDB" id="TriTrypDB:TcG_07905"/>
<protein>
    <submittedName>
        <fullName evidence="2">Uncharacterized protein</fullName>
    </submittedName>
</protein>
<dbReference type="VEuPathDB" id="TriTrypDB:C4B63_9g323"/>
<sequence length="405" mass="46151">MQEDRTWALEDKAWNQIKHHAVETTERAEKRLADLRELHAAVKDHLLLLNAREEDTISRLHGESQKLVRQIQQREEELIKMLRDDCALQRTQIEKLKESIETQKKLLETQKSQLEEHKRDVIERAEAQRQVTELLRQSAFFDVPELHCYNVTSAAIVTDRHLTLVRDVASFFFPSALTIPIADNSIYLPLGRGKEKCESVVQENASMILHDGILHYIATTGGKKPFFNPVESDAVRIYCDAPVVLGELSSLCNAVDATRTTAAVLQQTQCFRTASQEGARIEIDFGDRRWVECSAYALRHGHATEHAALRSWRLLGSRDRVQWVLLDEQRRNNMLGRSPFNVASFTIDEERVYSQVKTTWHSASALGCAFRYIALELAGPDAVGKYHLELGGMELYGYLVNTLSL</sequence>
<dbReference type="VEuPathDB" id="TriTrypDB:BCY84_02870"/>
<keyword evidence="1" id="KW-0175">Coiled coil</keyword>
<dbReference type="EMBL" id="PRFA01000009">
    <property type="protein sequence ID" value="PWU99438.1"/>
    <property type="molecule type" value="Genomic_DNA"/>
</dbReference>
<comment type="caution">
    <text evidence="2">The sequence shown here is derived from an EMBL/GenBank/DDBJ whole genome shotgun (WGS) entry which is preliminary data.</text>
</comment>
<evidence type="ECO:0000256" key="1">
    <source>
        <dbReference type="SAM" id="Coils"/>
    </source>
</evidence>
<dbReference type="PANTHER" id="PTHR47457">
    <property type="entry name" value="OS05G0345500 PROTEIN"/>
    <property type="match status" value="1"/>
</dbReference>
<dbReference type="PANTHER" id="PTHR47457:SF1">
    <property type="entry name" value="BTB DOMAIN-CONTAINING PROTEIN-RELATED"/>
    <property type="match status" value="1"/>
</dbReference>
<dbReference type="VEuPathDB" id="TriTrypDB:TcCL_NonESM04508"/>
<dbReference type="VEuPathDB" id="TriTrypDB:Tc_MARK_9628"/>
<evidence type="ECO:0000313" key="2">
    <source>
        <dbReference type="EMBL" id="PWU99438.1"/>
    </source>
</evidence>